<name>A0AAD5XBV4_9FUNG</name>
<keyword evidence="2" id="KW-1185">Reference proteome</keyword>
<sequence>MILTETKSTVTRFTKPISAIELTSQCKCEHECESEYCGVEFMVVGNADTANATTSTTAETATAAEAFVDCHLAESATCDFVHRRDGTLQIQINSHQNLSKYPITSNLHQYIRIFLPFALVTFAAKISAGNIVWAADAPNVSLLLAIDINKGSAAIHAPITTDTISINTNNGHIGLATVTAAVTVTLGTKSGSISGTIYQYHSLNAASSTDGSIFLFLQPASNLSVSRVVVNTGSISLKIVDFNGFFSATCEPQNLDSISNNCVTILAPGGIEKRDANQCSGVVGYSDSDDYDDGYGSINSNNSNKNRVHNSRGSLLAVSKNGNITIGFMQAE</sequence>
<proteinExistence type="predicted"/>
<gene>
    <name evidence="1" type="ORF">HK100_006149</name>
</gene>
<dbReference type="Proteomes" id="UP001211907">
    <property type="component" value="Unassembled WGS sequence"/>
</dbReference>
<evidence type="ECO:0000313" key="1">
    <source>
        <dbReference type="EMBL" id="KAJ3094407.1"/>
    </source>
</evidence>
<dbReference type="EMBL" id="JADGJH010002861">
    <property type="protein sequence ID" value="KAJ3094407.1"/>
    <property type="molecule type" value="Genomic_DNA"/>
</dbReference>
<organism evidence="1 2">
    <name type="scientific">Physocladia obscura</name>
    <dbReference type="NCBI Taxonomy" id="109957"/>
    <lineage>
        <taxon>Eukaryota</taxon>
        <taxon>Fungi</taxon>
        <taxon>Fungi incertae sedis</taxon>
        <taxon>Chytridiomycota</taxon>
        <taxon>Chytridiomycota incertae sedis</taxon>
        <taxon>Chytridiomycetes</taxon>
        <taxon>Chytridiales</taxon>
        <taxon>Chytriomycetaceae</taxon>
        <taxon>Physocladia</taxon>
    </lineage>
</organism>
<protein>
    <recommendedName>
        <fullName evidence="3">Adhesin domain-containing protein</fullName>
    </recommendedName>
</protein>
<comment type="caution">
    <text evidence="1">The sequence shown here is derived from an EMBL/GenBank/DDBJ whole genome shotgun (WGS) entry which is preliminary data.</text>
</comment>
<dbReference type="AlphaFoldDB" id="A0AAD5XBV4"/>
<evidence type="ECO:0008006" key="3">
    <source>
        <dbReference type="Google" id="ProtNLM"/>
    </source>
</evidence>
<evidence type="ECO:0000313" key="2">
    <source>
        <dbReference type="Proteomes" id="UP001211907"/>
    </source>
</evidence>
<reference evidence="1" key="1">
    <citation type="submission" date="2020-05" db="EMBL/GenBank/DDBJ databases">
        <title>Phylogenomic resolution of chytrid fungi.</title>
        <authorList>
            <person name="Stajich J.E."/>
            <person name="Amses K."/>
            <person name="Simmons R."/>
            <person name="Seto K."/>
            <person name="Myers J."/>
            <person name="Bonds A."/>
            <person name="Quandt C.A."/>
            <person name="Barry K."/>
            <person name="Liu P."/>
            <person name="Grigoriev I."/>
            <person name="Longcore J.E."/>
            <person name="James T.Y."/>
        </authorList>
    </citation>
    <scope>NUCLEOTIDE SEQUENCE</scope>
    <source>
        <strain evidence="1">JEL0513</strain>
    </source>
</reference>
<accession>A0AAD5XBV4</accession>